<name>A0AAV3NVW6_LITER</name>
<reference evidence="1 2" key="1">
    <citation type="submission" date="2024-01" db="EMBL/GenBank/DDBJ databases">
        <title>The complete chloroplast genome sequence of Lithospermum erythrorhizon: insights into the phylogenetic relationship among Boraginaceae species and the maternal lineages of purple gromwells.</title>
        <authorList>
            <person name="Okada T."/>
            <person name="Watanabe K."/>
        </authorList>
    </citation>
    <scope>NUCLEOTIDE SEQUENCE [LARGE SCALE GENOMIC DNA]</scope>
</reference>
<organism evidence="1 2">
    <name type="scientific">Lithospermum erythrorhizon</name>
    <name type="common">Purple gromwell</name>
    <name type="synonym">Lithospermum officinale var. erythrorhizon</name>
    <dbReference type="NCBI Taxonomy" id="34254"/>
    <lineage>
        <taxon>Eukaryota</taxon>
        <taxon>Viridiplantae</taxon>
        <taxon>Streptophyta</taxon>
        <taxon>Embryophyta</taxon>
        <taxon>Tracheophyta</taxon>
        <taxon>Spermatophyta</taxon>
        <taxon>Magnoliopsida</taxon>
        <taxon>eudicotyledons</taxon>
        <taxon>Gunneridae</taxon>
        <taxon>Pentapetalae</taxon>
        <taxon>asterids</taxon>
        <taxon>lamiids</taxon>
        <taxon>Boraginales</taxon>
        <taxon>Boraginaceae</taxon>
        <taxon>Boraginoideae</taxon>
        <taxon>Lithospermeae</taxon>
        <taxon>Lithospermum</taxon>
    </lineage>
</organism>
<keyword evidence="2" id="KW-1185">Reference proteome</keyword>
<dbReference type="AlphaFoldDB" id="A0AAV3NVW6"/>
<dbReference type="EMBL" id="BAABME010000527">
    <property type="protein sequence ID" value="GAA0143527.1"/>
    <property type="molecule type" value="Genomic_DNA"/>
</dbReference>
<accession>A0AAV3NVW6</accession>
<comment type="caution">
    <text evidence="1">The sequence shown here is derived from an EMBL/GenBank/DDBJ whole genome shotgun (WGS) entry which is preliminary data.</text>
</comment>
<dbReference type="Proteomes" id="UP001454036">
    <property type="component" value="Unassembled WGS sequence"/>
</dbReference>
<sequence>MPQWQCSEELRKVSNFASALDIYIGMLKFYGGRFWTRAKTWRISSSSRTLFNNIGCVDSSRVNNRNVLSNNDDATTLGVLELEETTSKLLV</sequence>
<evidence type="ECO:0000313" key="2">
    <source>
        <dbReference type="Proteomes" id="UP001454036"/>
    </source>
</evidence>
<evidence type="ECO:0000313" key="1">
    <source>
        <dbReference type="EMBL" id="GAA0143527.1"/>
    </source>
</evidence>
<protein>
    <submittedName>
        <fullName evidence="1">Uncharacterized protein</fullName>
    </submittedName>
</protein>
<gene>
    <name evidence="1" type="ORF">LIER_04193</name>
</gene>
<proteinExistence type="predicted"/>